<dbReference type="EMBL" id="JAGGJX010000001">
    <property type="protein sequence ID" value="MBP1854352.1"/>
    <property type="molecule type" value="Genomic_DNA"/>
</dbReference>
<dbReference type="Pfam" id="PF12229">
    <property type="entry name" value="PG_binding_4"/>
    <property type="match status" value="1"/>
</dbReference>
<protein>
    <submittedName>
        <fullName evidence="5">Vancomycin resistance protein YoaR</fullName>
    </submittedName>
</protein>
<dbReference type="InterPro" id="IPR022029">
    <property type="entry name" value="YoaR-like_PG-bd"/>
</dbReference>
<keyword evidence="3" id="KW-0812">Transmembrane</keyword>
<dbReference type="InterPro" id="IPR007391">
    <property type="entry name" value="Vancomycin_resist_VanW"/>
</dbReference>
<reference evidence="5 6" key="1">
    <citation type="submission" date="2021-03" db="EMBL/GenBank/DDBJ databases">
        <title>Genomic Encyclopedia of Type Strains, Phase IV (KMG-IV): sequencing the most valuable type-strain genomes for metagenomic binning, comparative biology and taxonomic classification.</title>
        <authorList>
            <person name="Goeker M."/>
        </authorList>
    </citation>
    <scope>NUCLEOTIDE SEQUENCE [LARGE SCALE GENOMIC DNA]</scope>
    <source>
        <strain evidence="5 6">DSM 1289</strain>
    </source>
</reference>
<evidence type="ECO:0000256" key="1">
    <source>
        <dbReference type="ARBA" id="ARBA00022729"/>
    </source>
</evidence>
<feature type="region of interest" description="Disordered" evidence="2">
    <location>
        <begin position="376"/>
        <end position="397"/>
    </location>
</feature>
<comment type="caution">
    <text evidence="5">The sequence shown here is derived from an EMBL/GenBank/DDBJ whole genome shotgun (WGS) entry which is preliminary data.</text>
</comment>
<dbReference type="Pfam" id="PF07501">
    <property type="entry name" value="G5"/>
    <property type="match status" value="1"/>
</dbReference>
<keyword evidence="3" id="KW-0472">Membrane</keyword>
<evidence type="ECO:0000313" key="5">
    <source>
        <dbReference type="EMBL" id="MBP1854352.1"/>
    </source>
</evidence>
<keyword evidence="1" id="KW-0732">Signal</keyword>
<organism evidence="5 6">
    <name type="scientific">Metaclostridioides mangenotii</name>
    <dbReference type="NCBI Taxonomy" id="1540"/>
    <lineage>
        <taxon>Bacteria</taxon>
        <taxon>Bacillati</taxon>
        <taxon>Bacillota</taxon>
        <taxon>Clostridia</taxon>
        <taxon>Peptostreptococcales</taxon>
        <taxon>Peptostreptococcaceae</taxon>
        <taxon>Metaclostridioides</taxon>
    </lineage>
</organism>
<keyword evidence="6" id="KW-1185">Reference proteome</keyword>
<dbReference type="PROSITE" id="PS51109">
    <property type="entry name" value="G5"/>
    <property type="match status" value="1"/>
</dbReference>
<gene>
    <name evidence="5" type="ORF">J2Z43_000742</name>
</gene>
<feature type="transmembrane region" description="Helical" evidence="3">
    <location>
        <begin position="7"/>
        <end position="28"/>
    </location>
</feature>
<dbReference type="SMART" id="SM01208">
    <property type="entry name" value="G5"/>
    <property type="match status" value="1"/>
</dbReference>
<proteinExistence type="predicted"/>
<feature type="compositionally biased region" description="Gly residues" evidence="2">
    <location>
        <begin position="462"/>
        <end position="501"/>
    </location>
</feature>
<evidence type="ECO:0000259" key="4">
    <source>
        <dbReference type="PROSITE" id="PS51109"/>
    </source>
</evidence>
<dbReference type="Proteomes" id="UP000767291">
    <property type="component" value="Unassembled WGS sequence"/>
</dbReference>
<dbReference type="InterPro" id="IPR011098">
    <property type="entry name" value="G5_dom"/>
</dbReference>
<evidence type="ECO:0000256" key="3">
    <source>
        <dbReference type="SAM" id="Phobius"/>
    </source>
</evidence>
<keyword evidence="3" id="KW-1133">Transmembrane helix</keyword>
<dbReference type="InterPro" id="IPR052913">
    <property type="entry name" value="Glycopeptide_resist_protein"/>
</dbReference>
<feature type="compositionally biased region" description="Polar residues" evidence="2">
    <location>
        <begin position="446"/>
        <end position="457"/>
    </location>
</feature>
<accession>A0ABS4E8T0</accession>
<dbReference type="Gene3D" id="2.20.230.10">
    <property type="entry name" value="Resuscitation-promoting factor rpfb"/>
    <property type="match status" value="1"/>
</dbReference>
<sequence>MEGKKKIAAITTAVIGVILIVFLVIMSLNISNDKVVKNTYIGNVEIGGLTKEQAKQEIQKNYKFQDIKLEYDGKEWYIAPSQIDIDFDLNKTVENAFNSNRKDGYFTNLKNTISYCFGSKNTVLAVISYDETKLKNEMNAISKDINREVENATINVNEQVTVVPEKNGRKLDIDKSIKTLKAQVGKGKFEDKLAVNEEQAKVKKEDLKDINTTLSSYSTTFSTGQVNRSYNIAIASKSLNNIVLKPGEEFSFNKTTGKRIKSNGYKSAPVIENGEMQLDYGGGVCQVSSTLYNSVLLSGLDIVHVKNHTIPSSYVIKGRDATVADSGIDLLFKNSFDHPVFIKSHVDGNTLYTEIYGNKADMKDVEITTSVDGVSPTGYKRVNDPSMPAGKEKIDKNGRNAYSVSTYRIFKDKDGKVIKKEKVASSYYPKKEGVILVGTAKAPENADNNTNEGESNTPNPPSGGGSSSGGSGSGGSSAGSGSGSGVSDGSGSESGGSGGGTPEPPAEGQ</sequence>
<feature type="domain" description="G5" evidence="4">
    <location>
        <begin position="360"/>
        <end position="441"/>
    </location>
</feature>
<dbReference type="PANTHER" id="PTHR35788">
    <property type="entry name" value="EXPORTED PROTEIN-RELATED"/>
    <property type="match status" value="1"/>
</dbReference>
<dbReference type="PANTHER" id="PTHR35788:SF1">
    <property type="entry name" value="EXPORTED PROTEIN"/>
    <property type="match status" value="1"/>
</dbReference>
<dbReference type="Pfam" id="PF04294">
    <property type="entry name" value="VanW"/>
    <property type="match status" value="1"/>
</dbReference>
<evidence type="ECO:0000256" key="2">
    <source>
        <dbReference type="SAM" id="MobiDB-lite"/>
    </source>
</evidence>
<feature type="region of interest" description="Disordered" evidence="2">
    <location>
        <begin position="443"/>
        <end position="509"/>
    </location>
</feature>
<name>A0ABS4E8T0_9FIRM</name>
<dbReference type="RefSeq" id="WP_209455883.1">
    <property type="nucleotide sequence ID" value="NZ_BAAACS010000017.1"/>
</dbReference>
<evidence type="ECO:0000313" key="6">
    <source>
        <dbReference type="Proteomes" id="UP000767291"/>
    </source>
</evidence>